<dbReference type="AlphaFoldDB" id="A0A194UQ83"/>
<organism evidence="2 3">
    <name type="scientific">Cytospora mali</name>
    <name type="common">Apple Valsa canker fungus</name>
    <name type="synonym">Valsa mali</name>
    <dbReference type="NCBI Taxonomy" id="578113"/>
    <lineage>
        <taxon>Eukaryota</taxon>
        <taxon>Fungi</taxon>
        <taxon>Dikarya</taxon>
        <taxon>Ascomycota</taxon>
        <taxon>Pezizomycotina</taxon>
        <taxon>Sordariomycetes</taxon>
        <taxon>Sordariomycetidae</taxon>
        <taxon>Diaporthales</taxon>
        <taxon>Cytosporaceae</taxon>
        <taxon>Cytospora</taxon>
    </lineage>
</organism>
<proteinExistence type="predicted"/>
<sequence length="219" mass="25081">MQTFAVPLTSPELALAAFDLRKRLARTVSHGHNVYDGFLTSFGLKPVSGYWILEQTDIGTWMVTNPTKGFIKFIHDSYDSHGRLRSAKPCSMNEMLEKTQYYTDLLKDANRFVEDFCRQFNIKLSKRDTAAEGSVPSPEVRSGNVESRQEETPLLDFGRKRYQGYVRQKTEGLRKTPTLTEGERQALIKKARSLLRNSAASRHAKPDWLDCLEIKVFEK</sequence>
<evidence type="ECO:0000313" key="2">
    <source>
        <dbReference type="EMBL" id="KUI53847.1"/>
    </source>
</evidence>
<dbReference type="Proteomes" id="UP000078576">
    <property type="component" value="Unassembled WGS sequence"/>
</dbReference>
<keyword evidence="3" id="KW-1185">Reference proteome</keyword>
<accession>A0A194UQ83</accession>
<dbReference type="EMBL" id="KN714670">
    <property type="protein sequence ID" value="KUI53847.1"/>
    <property type="molecule type" value="Genomic_DNA"/>
</dbReference>
<dbReference type="OrthoDB" id="5242979at2759"/>
<gene>
    <name evidence="2" type="ORF">VP1G_01199</name>
</gene>
<protein>
    <submittedName>
        <fullName evidence="2">Uncharacterized protein</fullName>
    </submittedName>
</protein>
<name>A0A194UQ83_CYTMA</name>
<evidence type="ECO:0000313" key="3">
    <source>
        <dbReference type="Proteomes" id="UP000078576"/>
    </source>
</evidence>
<feature type="region of interest" description="Disordered" evidence="1">
    <location>
        <begin position="131"/>
        <end position="150"/>
    </location>
</feature>
<reference evidence="3" key="1">
    <citation type="submission" date="2014-12" db="EMBL/GenBank/DDBJ databases">
        <title>Genome Sequence of Valsa Canker Pathogens Uncovers a Specific Adaption of Colonization on Woody Bark.</title>
        <authorList>
            <person name="Yin Z."/>
            <person name="Liu H."/>
            <person name="Gao X."/>
            <person name="Li Z."/>
            <person name="Song N."/>
            <person name="Ke X."/>
            <person name="Dai Q."/>
            <person name="Wu Y."/>
            <person name="Sun Y."/>
            <person name="Xu J.-R."/>
            <person name="Kang Z.K."/>
            <person name="Wang L."/>
            <person name="Huang L."/>
        </authorList>
    </citation>
    <scope>NUCLEOTIDE SEQUENCE [LARGE SCALE GENOMIC DNA]</scope>
    <source>
        <strain evidence="3">SXYL134</strain>
    </source>
</reference>
<evidence type="ECO:0000256" key="1">
    <source>
        <dbReference type="SAM" id="MobiDB-lite"/>
    </source>
</evidence>